<reference evidence="3" key="1">
    <citation type="submission" date="2015-07" db="EMBL/GenBank/DDBJ databases">
        <title>Transcriptome Assembly of Anthurium amnicola.</title>
        <authorList>
            <person name="Suzuki J."/>
        </authorList>
    </citation>
    <scope>NUCLEOTIDE SEQUENCE</scope>
</reference>
<sequence>MADNCSSLEPWSFYSISDAFACETEAFTRALQMSFSSDADVLAAVVSGGASPLLLTSDPGAASLSASDAEPAPKRARAHPVLPVAPAGKISKRKRPSKRSTTTYITADPANFRQMVQQVTGIRLGGAPHEAAESVLKPEPQRPGGNPLLQGSCLPTLDTSSFLLEQAAAAAWAPAAPSPPSHASSFGSSGLEGAGFDLDPAFSCFPTLESWGAM</sequence>
<dbReference type="AlphaFoldDB" id="A0A1D1Y307"/>
<dbReference type="GO" id="GO:0005634">
    <property type="term" value="C:nucleus"/>
    <property type="evidence" value="ECO:0007669"/>
    <property type="project" value="TreeGrafter"/>
</dbReference>
<proteinExistence type="predicted"/>
<dbReference type="InterPro" id="IPR039609">
    <property type="entry name" value="VQ_15/22"/>
</dbReference>
<dbReference type="GO" id="GO:0006970">
    <property type="term" value="P:response to osmotic stress"/>
    <property type="evidence" value="ECO:0007669"/>
    <property type="project" value="TreeGrafter"/>
</dbReference>
<dbReference type="InterPro" id="IPR008889">
    <property type="entry name" value="VQ"/>
</dbReference>
<protein>
    <submittedName>
        <fullName evidence="3">Translation initiation factor IF-2</fullName>
    </submittedName>
</protein>
<evidence type="ECO:0000256" key="1">
    <source>
        <dbReference type="SAM" id="MobiDB-lite"/>
    </source>
</evidence>
<accession>A0A1D1Y307</accession>
<keyword evidence="3" id="KW-0648">Protein biosynthesis</keyword>
<name>A0A1D1Y307_9ARAE</name>
<gene>
    <name evidence="3" type="primary">infB_156</name>
    <name evidence="3" type="ORF">g.35565</name>
</gene>
<keyword evidence="3" id="KW-0396">Initiation factor</keyword>
<dbReference type="GO" id="GO:0003743">
    <property type="term" value="F:translation initiation factor activity"/>
    <property type="evidence" value="ECO:0007669"/>
    <property type="project" value="UniProtKB-KW"/>
</dbReference>
<evidence type="ECO:0000259" key="2">
    <source>
        <dbReference type="Pfam" id="PF05678"/>
    </source>
</evidence>
<organism evidence="3">
    <name type="scientific">Anthurium amnicola</name>
    <dbReference type="NCBI Taxonomy" id="1678845"/>
    <lineage>
        <taxon>Eukaryota</taxon>
        <taxon>Viridiplantae</taxon>
        <taxon>Streptophyta</taxon>
        <taxon>Embryophyta</taxon>
        <taxon>Tracheophyta</taxon>
        <taxon>Spermatophyta</taxon>
        <taxon>Magnoliopsida</taxon>
        <taxon>Liliopsida</taxon>
        <taxon>Araceae</taxon>
        <taxon>Pothoideae</taxon>
        <taxon>Potheae</taxon>
        <taxon>Anthurium</taxon>
    </lineage>
</organism>
<dbReference type="PANTHER" id="PTHR33179">
    <property type="entry name" value="VQ MOTIF-CONTAINING PROTEIN"/>
    <property type="match status" value="1"/>
</dbReference>
<dbReference type="EMBL" id="GDJX01018916">
    <property type="protein sequence ID" value="JAT49020.1"/>
    <property type="molecule type" value="Transcribed_RNA"/>
</dbReference>
<evidence type="ECO:0000313" key="3">
    <source>
        <dbReference type="EMBL" id="JAT49020.1"/>
    </source>
</evidence>
<dbReference type="GO" id="GO:0005516">
    <property type="term" value="F:calmodulin binding"/>
    <property type="evidence" value="ECO:0007669"/>
    <property type="project" value="TreeGrafter"/>
</dbReference>
<dbReference type="Pfam" id="PF05678">
    <property type="entry name" value="VQ"/>
    <property type="match status" value="1"/>
</dbReference>
<feature type="domain" description="VQ" evidence="2">
    <location>
        <begin position="99"/>
        <end position="122"/>
    </location>
</feature>
<feature type="region of interest" description="Disordered" evidence="1">
    <location>
        <begin position="62"/>
        <end position="103"/>
    </location>
</feature>
<dbReference type="PANTHER" id="PTHR33179:SF9">
    <property type="entry name" value="OS01G0278000 PROTEIN"/>
    <property type="match status" value="1"/>
</dbReference>